<sequence length="157" mass="17596">MNTLISPLQVLKLAFGEGEYLPPDTFGEADIAAAEQRYIVPVIGPELHEKLLAGDHADFRDAYLAAPTALFTRLALQPRLDIRTGQCGTTAPKSSWSQPADEQARQRLCHALRCEARTLLRRAAAYLENNRDEFPEYRPEKNILNRCTTDGGFVQIR</sequence>
<reference evidence="1" key="2">
    <citation type="submission" date="2021-04" db="EMBL/GenBank/DDBJ databases">
        <authorList>
            <person name="Gilroy R."/>
        </authorList>
    </citation>
    <scope>NUCLEOTIDE SEQUENCE</scope>
    <source>
        <strain evidence="1">5134</strain>
    </source>
</reference>
<dbReference type="Proteomes" id="UP000886844">
    <property type="component" value="Unassembled WGS sequence"/>
</dbReference>
<dbReference type="InterPro" id="IPR046558">
    <property type="entry name" value="DUF6712"/>
</dbReference>
<organism evidence="1 2">
    <name type="scientific">Candidatus Alistipes intestinigallinarum</name>
    <dbReference type="NCBI Taxonomy" id="2838440"/>
    <lineage>
        <taxon>Bacteria</taxon>
        <taxon>Pseudomonadati</taxon>
        <taxon>Bacteroidota</taxon>
        <taxon>Bacteroidia</taxon>
        <taxon>Bacteroidales</taxon>
        <taxon>Rikenellaceae</taxon>
        <taxon>Alistipes</taxon>
    </lineage>
</organism>
<dbReference type="EMBL" id="DXDA01000056">
    <property type="protein sequence ID" value="HIY69060.1"/>
    <property type="molecule type" value="Genomic_DNA"/>
</dbReference>
<protein>
    <submittedName>
        <fullName evidence="1">Uncharacterized protein</fullName>
    </submittedName>
</protein>
<accession>A0A9D1Z1N9</accession>
<proteinExistence type="predicted"/>
<dbReference type="AlphaFoldDB" id="A0A9D1Z1N9"/>
<dbReference type="Pfam" id="PF20459">
    <property type="entry name" value="DUF6712"/>
    <property type="match status" value="1"/>
</dbReference>
<comment type="caution">
    <text evidence="1">The sequence shown here is derived from an EMBL/GenBank/DDBJ whole genome shotgun (WGS) entry which is preliminary data.</text>
</comment>
<evidence type="ECO:0000313" key="1">
    <source>
        <dbReference type="EMBL" id="HIY69060.1"/>
    </source>
</evidence>
<reference evidence="1" key="1">
    <citation type="journal article" date="2021" name="PeerJ">
        <title>Extensive microbial diversity within the chicken gut microbiome revealed by metagenomics and culture.</title>
        <authorList>
            <person name="Gilroy R."/>
            <person name="Ravi A."/>
            <person name="Getino M."/>
            <person name="Pursley I."/>
            <person name="Horton D.L."/>
            <person name="Alikhan N.F."/>
            <person name="Baker D."/>
            <person name="Gharbi K."/>
            <person name="Hall N."/>
            <person name="Watson M."/>
            <person name="Adriaenssens E.M."/>
            <person name="Foster-Nyarko E."/>
            <person name="Jarju S."/>
            <person name="Secka A."/>
            <person name="Antonio M."/>
            <person name="Oren A."/>
            <person name="Chaudhuri R.R."/>
            <person name="La Ragione R."/>
            <person name="Hildebrand F."/>
            <person name="Pallen M.J."/>
        </authorList>
    </citation>
    <scope>NUCLEOTIDE SEQUENCE</scope>
    <source>
        <strain evidence="1">5134</strain>
    </source>
</reference>
<gene>
    <name evidence="1" type="ORF">H9828_06560</name>
</gene>
<name>A0A9D1Z1N9_9BACT</name>
<evidence type="ECO:0000313" key="2">
    <source>
        <dbReference type="Proteomes" id="UP000886844"/>
    </source>
</evidence>